<accession>A0A2H4PRP1</accession>
<evidence type="ECO:0000313" key="1">
    <source>
        <dbReference type="EMBL" id="ATW69971.1"/>
    </source>
</evidence>
<dbReference type="RefSeq" id="YP_009620655.1">
    <property type="nucleotide sequence ID" value="NC_042090.1"/>
</dbReference>
<evidence type="ECO:0000313" key="2">
    <source>
        <dbReference type="Proteomes" id="UP000241842"/>
    </source>
</evidence>
<dbReference type="GeneID" id="40097308"/>
<keyword evidence="2" id="KW-1185">Reference proteome</keyword>
<protein>
    <submittedName>
        <fullName evidence="1">Uncharacterized protein</fullName>
    </submittedName>
</protein>
<organism evidence="1 2">
    <name type="scientific">Proteus phage PM135</name>
    <dbReference type="NCBI Taxonomy" id="2048008"/>
    <lineage>
        <taxon>Viruses</taxon>
        <taxon>Duplodnaviria</taxon>
        <taxon>Heunggongvirae</taxon>
        <taxon>Uroviricota</taxon>
        <taxon>Caudoviricetes</taxon>
        <taxon>Demerecviridae</taxon>
        <taxon>Novosibvirus</taxon>
        <taxon>Novosibvirus PM135</taxon>
    </lineage>
</organism>
<dbReference type="EMBL" id="MG030347">
    <property type="protein sequence ID" value="ATW69971.1"/>
    <property type="molecule type" value="Genomic_DNA"/>
</dbReference>
<proteinExistence type="predicted"/>
<dbReference type="Proteomes" id="UP000241842">
    <property type="component" value="Segment"/>
</dbReference>
<dbReference type="KEGG" id="vg:40097308"/>
<reference evidence="2" key="1">
    <citation type="submission" date="2017-10" db="EMBL/GenBank/DDBJ databases">
        <title>Isolation and characterization of a group of new proteus bacteriophages.</title>
        <authorList>
            <person name="Kozlova Y.N."/>
            <person name="Morozova V.V."/>
            <person name="Babkin I.V."/>
            <person name="Tikunova N.V."/>
            <person name="Bokovaya O.V."/>
            <person name="Shedko E.D."/>
        </authorList>
    </citation>
    <scope>NUCLEOTIDE SEQUENCE [LARGE SCALE GENOMIC DNA]</scope>
</reference>
<name>A0A2H4PRP1_9CAUD</name>
<sequence>MKELLLAKGYVQGTKTTALFEEAFINMDGSLDIAFFNFVHDTTYTAKALRGALKELGVTPLYLGKGEESTKEISEMYTFGAHANAKMWIIDLYNKFGKVFSRGSVLGWIARQRPEKSAGSFSPLGMAHIPSVNETEAI</sequence>
<dbReference type="OrthoDB" id="10603at10239"/>